<dbReference type="InterPro" id="IPR036081">
    <property type="entry name" value="Translin_sf"/>
</dbReference>
<feature type="region of interest" description="Disordered" evidence="7">
    <location>
        <begin position="1"/>
        <end position="42"/>
    </location>
</feature>
<evidence type="ECO:0000256" key="7">
    <source>
        <dbReference type="SAM" id="MobiDB-lite"/>
    </source>
</evidence>
<evidence type="ECO:0000256" key="3">
    <source>
        <dbReference type="ARBA" id="ARBA00005902"/>
    </source>
</evidence>
<accession>A0A914ASJ4</accession>
<comment type="similarity">
    <text evidence="3">Belongs to the translin family.</text>
</comment>
<keyword evidence="5" id="KW-0539">Nucleus</keyword>
<feature type="binding site" evidence="6">
    <location>
        <position position="143"/>
    </location>
    <ligand>
        <name>Mg(2+)</name>
        <dbReference type="ChEBI" id="CHEBI:18420"/>
    </ligand>
</feature>
<evidence type="ECO:0000256" key="6">
    <source>
        <dbReference type="PIRSR" id="PIRSR602848-1"/>
    </source>
</evidence>
<evidence type="ECO:0000313" key="9">
    <source>
        <dbReference type="Proteomes" id="UP000887568"/>
    </source>
</evidence>
<dbReference type="Pfam" id="PF01997">
    <property type="entry name" value="Translin"/>
    <property type="match status" value="1"/>
</dbReference>
<keyword evidence="9" id="KW-1185">Reference proteome</keyword>
<evidence type="ECO:0000256" key="4">
    <source>
        <dbReference type="ARBA" id="ARBA00022490"/>
    </source>
</evidence>
<dbReference type="Gene3D" id="1.20.58.200">
    <property type="entry name" value="Translin, domain 2"/>
    <property type="match status" value="1"/>
</dbReference>
<feature type="compositionally biased region" description="Basic and acidic residues" evidence="7">
    <location>
        <begin position="1"/>
        <end position="14"/>
    </location>
</feature>
<protein>
    <recommendedName>
        <fullName evidence="10">Translin-associated protein X</fullName>
    </recommendedName>
</protein>
<keyword evidence="6" id="KW-0460">Magnesium</keyword>
<feature type="binding site" evidence="6">
    <location>
        <position position="233"/>
    </location>
    <ligand>
        <name>Mg(2+)</name>
        <dbReference type="ChEBI" id="CHEBI:18420"/>
    </ligand>
</feature>
<dbReference type="GeneID" id="119736486"/>
<evidence type="ECO:0008006" key="10">
    <source>
        <dbReference type="Google" id="ProtNLM"/>
    </source>
</evidence>
<dbReference type="SUPFAM" id="SSF74784">
    <property type="entry name" value="Translin"/>
    <property type="match status" value="1"/>
</dbReference>
<dbReference type="GO" id="GO:0005737">
    <property type="term" value="C:cytoplasm"/>
    <property type="evidence" value="ECO:0007669"/>
    <property type="project" value="UniProtKB-SubCell"/>
</dbReference>
<dbReference type="FunFam" id="1.20.58.200:FF:000001">
    <property type="entry name" value="Translin-associated factor X"/>
    <property type="match status" value="1"/>
</dbReference>
<name>A0A914ASJ4_PATMI</name>
<dbReference type="InterPro" id="IPR016069">
    <property type="entry name" value="Translin_C"/>
</dbReference>
<sequence>MVRPDRGHRDDGKSFKGPAKRSQSGDSWPASQKMRKGVKPAVDENSEVVKTFRIFQSELDAKHDKHERLVKLSRDVTIESKRTIFLLHRISGEEDKESLIKEAQGKIQDIQASRLQRIARELEGEDPFLFHRAVSPGLQEYIEAVLFLCYAAERRLMGLGEVRGQLEFRVPIEEGEDSKTKDSSKPEGEAAPDDAIEQGSLPKEPPSATLHRTLALYVSPLDYVLGVADFTGELMRMCINSVGVGDLETPFELVAFMRELYDSFQLLGNQPGREFVRKLSVMRQSVSKVENACYMLRVRGSEIPKHMLLDAISSLPDSAQTDFDT</sequence>
<dbReference type="CDD" id="cd14820">
    <property type="entry name" value="TRAX"/>
    <property type="match status" value="1"/>
</dbReference>
<organism evidence="8 9">
    <name type="scientific">Patiria miniata</name>
    <name type="common">Bat star</name>
    <name type="synonym">Asterina miniata</name>
    <dbReference type="NCBI Taxonomy" id="46514"/>
    <lineage>
        <taxon>Eukaryota</taxon>
        <taxon>Metazoa</taxon>
        <taxon>Echinodermata</taxon>
        <taxon>Eleutherozoa</taxon>
        <taxon>Asterozoa</taxon>
        <taxon>Asteroidea</taxon>
        <taxon>Valvatacea</taxon>
        <taxon>Valvatida</taxon>
        <taxon>Asterinidae</taxon>
        <taxon>Patiria</taxon>
    </lineage>
</organism>
<dbReference type="RefSeq" id="XP_038066434.1">
    <property type="nucleotide sequence ID" value="XM_038210506.1"/>
</dbReference>
<dbReference type="InterPro" id="IPR016068">
    <property type="entry name" value="Translin_N"/>
</dbReference>
<keyword evidence="6" id="KW-0479">Metal-binding</keyword>
<dbReference type="Gene3D" id="1.20.58.190">
    <property type="entry name" value="Translin, domain 1"/>
    <property type="match status" value="1"/>
</dbReference>
<dbReference type="OrthoDB" id="31005at2759"/>
<dbReference type="GO" id="GO:0043565">
    <property type="term" value="F:sequence-specific DNA binding"/>
    <property type="evidence" value="ECO:0007669"/>
    <property type="project" value="InterPro"/>
</dbReference>
<dbReference type="AlphaFoldDB" id="A0A914ASJ4"/>
<dbReference type="GO" id="GO:0005634">
    <property type="term" value="C:nucleus"/>
    <property type="evidence" value="ECO:0007669"/>
    <property type="project" value="UniProtKB-SubCell"/>
</dbReference>
<evidence type="ECO:0000256" key="1">
    <source>
        <dbReference type="ARBA" id="ARBA00004123"/>
    </source>
</evidence>
<reference evidence="8" key="1">
    <citation type="submission" date="2022-11" db="UniProtKB">
        <authorList>
            <consortium name="EnsemblMetazoa"/>
        </authorList>
    </citation>
    <scope>IDENTIFICATION</scope>
</reference>
<dbReference type="PANTHER" id="PTHR10741">
    <property type="entry name" value="TRANSLIN AND TRANSLIN ASSOCIATED PROTEIN X"/>
    <property type="match status" value="1"/>
</dbReference>
<keyword evidence="4" id="KW-0963">Cytoplasm</keyword>
<proteinExistence type="inferred from homology"/>
<dbReference type="CTD" id="7257"/>
<dbReference type="InterPro" id="IPR002848">
    <property type="entry name" value="Translin_fam"/>
</dbReference>
<dbReference type="Proteomes" id="UP000887568">
    <property type="component" value="Unplaced"/>
</dbReference>
<dbReference type="EnsemblMetazoa" id="XM_038210506.1">
    <property type="protein sequence ID" value="XP_038066434.1"/>
    <property type="gene ID" value="LOC119736486"/>
</dbReference>
<evidence type="ECO:0000256" key="5">
    <source>
        <dbReference type="ARBA" id="ARBA00023242"/>
    </source>
</evidence>
<feature type="compositionally biased region" description="Basic and acidic residues" evidence="7">
    <location>
        <begin position="173"/>
        <end position="188"/>
    </location>
</feature>
<dbReference type="OMA" id="DTCMETC"/>
<evidence type="ECO:0000256" key="2">
    <source>
        <dbReference type="ARBA" id="ARBA00004496"/>
    </source>
</evidence>
<comment type="subcellular location">
    <subcellularLocation>
        <location evidence="2">Cytoplasm</location>
    </subcellularLocation>
    <subcellularLocation>
        <location evidence="1">Nucleus</location>
    </subcellularLocation>
</comment>
<dbReference type="GO" id="GO:0046872">
    <property type="term" value="F:metal ion binding"/>
    <property type="evidence" value="ECO:0007669"/>
    <property type="project" value="UniProtKB-KW"/>
</dbReference>
<feature type="compositionally biased region" description="Polar residues" evidence="7">
    <location>
        <begin position="21"/>
        <end position="30"/>
    </location>
</feature>
<feature type="region of interest" description="Disordered" evidence="7">
    <location>
        <begin position="173"/>
        <end position="205"/>
    </location>
</feature>
<evidence type="ECO:0000313" key="8">
    <source>
        <dbReference type="EnsemblMetazoa" id="XP_038066434.1"/>
    </source>
</evidence>